<protein>
    <submittedName>
        <fullName evidence="1">Tetratricopeptide repeat protein</fullName>
    </submittedName>
</protein>
<comment type="caution">
    <text evidence="1">The sequence shown here is derived from an EMBL/GenBank/DDBJ whole genome shotgun (WGS) entry which is preliminary data.</text>
</comment>
<organism evidence="1 2">
    <name type="scientific">Arthrospiribacter ruber</name>
    <dbReference type="NCBI Taxonomy" id="2487934"/>
    <lineage>
        <taxon>Bacteria</taxon>
        <taxon>Pseudomonadati</taxon>
        <taxon>Bacteroidota</taxon>
        <taxon>Cytophagia</taxon>
        <taxon>Cytophagales</taxon>
        <taxon>Cyclobacteriaceae</taxon>
        <taxon>Arthrospiribacter</taxon>
    </lineage>
</organism>
<dbReference type="AlphaFoldDB" id="A0A951IXP6"/>
<dbReference type="RefSeq" id="WP_219288548.1">
    <property type="nucleotide sequence ID" value="NZ_RPHB01000004.1"/>
</dbReference>
<reference evidence="1 2" key="1">
    <citation type="journal article" date="2020" name="Syst. Appl. Microbiol.">
        <title>Arthrospiribacter ruber gen. nov., sp. nov., a novel bacterium isolated from Arthrospira cultures.</title>
        <authorList>
            <person name="Waleron M."/>
            <person name="Misztak A."/>
            <person name="Waleron M.M."/>
            <person name="Furmaniak M."/>
            <person name="Mrozik A."/>
            <person name="Waleron K."/>
        </authorList>
    </citation>
    <scope>NUCLEOTIDE SEQUENCE [LARGE SCALE GENOMIC DNA]</scope>
    <source>
        <strain evidence="1 2">DPMB0001</strain>
    </source>
</reference>
<evidence type="ECO:0000313" key="1">
    <source>
        <dbReference type="EMBL" id="MBW3467957.1"/>
    </source>
</evidence>
<sequence length="112" mass="13277">MSKMSRLEMIKSFAEQEPNNPFNWYALALEYKELEPQKAGEYFIKLLQEFPEYLPTYFQAANFFAESEQLQTAKETFLKGISLAKQQNDSNTLRELKNSYSNFVFEYDIEED</sequence>
<name>A0A951IXP6_9BACT</name>
<evidence type="ECO:0000313" key="2">
    <source>
        <dbReference type="Proteomes" id="UP000727490"/>
    </source>
</evidence>
<gene>
    <name evidence="1" type="ORF">EGN73_09035</name>
</gene>
<dbReference type="Proteomes" id="UP000727490">
    <property type="component" value="Unassembled WGS sequence"/>
</dbReference>
<accession>A0A951IXP6</accession>
<dbReference type="EMBL" id="RPHB01000004">
    <property type="protein sequence ID" value="MBW3467957.1"/>
    <property type="molecule type" value="Genomic_DNA"/>
</dbReference>
<keyword evidence="2" id="KW-1185">Reference proteome</keyword>
<proteinExistence type="predicted"/>